<evidence type="ECO:0000313" key="2">
    <source>
        <dbReference type="Proteomes" id="UP001632037"/>
    </source>
</evidence>
<keyword evidence="2" id="KW-1185">Reference proteome</keyword>
<name>A0ABD3FVH5_9STRA</name>
<comment type="caution">
    <text evidence="1">The sequence shown here is derived from an EMBL/GenBank/DDBJ whole genome shotgun (WGS) entry which is preliminary data.</text>
</comment>
<sequence>MKEAVHHVAIERVKLARENLSLRQTLDNCQERRKIIGRSYEEFCRHAQDDSLPSENIPLQRERDGHCVHFSRRLHGTVDDATRILGSSDTNSWPVVVAARSWGIEQSGSHYCVELQHLDFSSRVAVCNIPGNINLRAVTHSRDKQADEKRVDTCFVTITDFKKNALIREAEGQQQNIEWILEGACIATFTEVDDTTIDVVYLGRMF</sequence>
<evidence type="ECO:0000313" key="1">
    <source>
        <dbReference type="EMBL" id="KAL3670321.1"/>
    </source>
</evidence>
<organism evidence="1 2">
    <name type="scientific">Phytophthora oleae</name>
    <dbReference type="NCBI Taxonomy" id="2107226"/>
    <lineage>
        <taxon>Eukaryota</taxon>
        <taxon>Sar</taxon>
        <taxon>Stramenopiles</taxon>
        <taxon>Oomycota</taxon>
        <taxon>Peronosporomycetes</taxon>
        <taxon>Peronosporales</taxon>
        <taxon>Peronosporaceae</taxon>
        <taxon>Phytophthora</taxon>
    </lineage>
</organism>
<dbReference type="AlphaFoldDB" id="A0ABD3FVH5"/>
<gene>
    <name evidence="1" type="ORF">V7S43_004632</name>
</gene>
<accession>A0ABD3FVH5</accession>
<dbReference type="Proteomes" id="UP001632037">
    <property type="component" value="Unassembled WGS sequence"/>
</dbReference>
<reference evidence="1 2" key="1">
    <citation type="submission" date="2024-09" db="EMBL/GenBank/DDBJ databases">
        <title>Genome sequencing and assembly of Phytophthora oleae, isolate VK10A, causative agent of rot of olive drupes.</title>
        <authorList>
            <person name="Conti Taguali S."/>
            <person name="Riolo M."/>
            <person name="La Spada F."/>
            <person name="Cacciola S.O."/>
            <person name="Dionisio G."/>
        </authorList>
    </citation>
    <scope>NUCLEOTIDE SEQUENCE [LARGE SCALE GENOMIC DNA]</scope>
    <source>
        <strain evidence="1 2">VK10A</strain>
    </source>
</reference>
<protein>
    <submittedName>
        <fullName evidence="1">Uncharacterized protein</fullName>
    </submittedName>
</protein>
<proteinExistence type="predicted"/>
<dbReference type="EMBL" id="JBIMZQ010000007">
    <property type="protein sequence ID" value="KAL3670321.1"/>
    <property type="molecule type" value="Genomic_DNA"/>
</dbReference>